<feature type="non-terminal residue" evidence="5">
    <location>
        <position position="1"/>
    </location>
</feature>
<sequence length="101" mass="11378">EASYQRDSSETQQMMEDIGNEMDLFSLAEELPQTEDLLAADDDAPIIKLINAMLSEAIKEGASDIHIETFEQELVIRFRVDGVLKEVLKPNRKLASLLVSR</sequence>
<feature type="non-terminal residue" evidence="5">
    <location>
        <position position="101"/>
    </location>
</feature>
<feature type="domain" description="Bacterial type II secretion system protein E" evidence="4">
    <location>
        <begin position="40"/>
        <end position="101"/>
    </location>
</feature>
<dbReference type="InterPro" id="IPR027417">
    <property type="entry name" value="P-loop_NTPase"/>
</dbReference>
<dbReference type="InterPro" id="IPR001482">
    <property type="entry name" value="T2SS/T4SS_dom"/>
</dbReference>
<name>A0ABY2W3B2_9GAMM</name>
<evidence type="ECO:0000256" key="2">
    <source>
        <dbReference type="ARBA" id="ARBA00022741"/>
    </source>
</evidence>
<keyword evidence="6" id="KW-1185">Reference proteome</keyword>
<evidence type="ECO:0000256" key="1">
    <source>
        <dbReference type="ARBA" id="ARBA00006611"/>
    </source>
</evidence>
<keyword evidence="3" id="KW-0067">ATP-binding</keyword>
<reference evidence="6" key="2">
    <citation type="submission" date="2019-06" db="EMBL/GenBank/DDBJ databases">
        <title>Co-occurence of chitin degradation, pigmentation and bioactivity in marine Pseudoalteromonas.</title>
        <authorList>
            <person name="Sonnenschein E.C."/>
            <person name="Bech P.K."/>
        </authorList>
    </citation>
    <scope>NUCLEOTIDE SEQUENCE [LARGE SCALE GENOMIC DNA]</scope>
    <source>
        <strain evidence="6">S2233</strain>
    </source>
</reference>
<keyword evidence="2" id="KW-0547">Nucleotide-binding</keyword>
<accession>A0ABY2W3B2</accession>
<dbReference type="Gene3D" id="3.30.450.90">
    <property type="match status" value="1"/>
</dbReference>
<reference evidence="5 6" key="1">
    <citation type="submission" date="2017-12" db="EMBL/GenBank/DDBJ databases">
        <authorList>
            <person name="Paulsen S."/>
            <person name="Gram L.K."/>
        </authorList>
    </citation>
    <scope>NUCLEOTIDE SEQUENCE [LARGE SCALE GENOMIC DNA]</scope>
    <source>
        <strain evidence="5 6">S2233</strain>
    </source>
</reference>
<organism evidence="5 6">
    <name type="scientific">Pseudoalteromonas citrea</name>
    <dbReference type="NCBI Taxonomy" id="43655"/>
    <lineage>
        <taxon>Bacteria</taxon>
        <taxon>Pseudomonadati</taxon>
        <taxon>Pseudomonadota</taxon>
        <taxon>Gammaproteobacteria</taxon>
        <taxon>Alteromonadales</taxon>
        <taxon>Pseudoalteromonadaceae</taxon>
        <taxon>Pseudoalteromonas</taxon>
    </lineage>
</organism>
<dbReference type="SUPFAM" id="SSF52540">
    <property type="entry name" value="P-loop containing nucleoside triphosphate hydrolases"/>
    <property type="match status" value="1"/>
</dbReference>
<proteinExistence type="inferred from homology"/>
<dbReference type="PANTHER" id="PTHR30258:SF27">
    <property type="entry name" value="BACTERIOPHAGE ADSORPTION PROTEIN B-RELATED"/>
    <property type="match status" value="1"/>
</dbReference>
<evidence type="ECO:0000256" key="3">
    <source>
        <dbReference type="ARBA" id="ARBA00022840"/>
    </source>
</evidence>
<comment type="caution">
    <text evidence="5">The sequence shown here is derived from an EMBL/GenBank/DDBJ whole genome shotgun (WGS) entry which is preliminary data.</text>
</comment>
<dbReference type="RefSeq" id="WP_171044497.1">
    <property type="nucleotide sequence ID" value="NZ_PNCK01000220.1"/>
</dbReference>
<comment type="similarity">
    <text evidence="1">Belongs to the GSP E family.</text>
</comment>
<evidence type="ECO:0000259" key="4">
    <source>
        <dbReference type="Pfam" id="PF00437"/>
    </source>
</evidence>
<evidence type="ECO:0000313" key="5">
    <source>
        <dbReference type="EMBL" id="TMP35929.1"/>
    </source>
</evidence>
<gene>
    <name evidence="5" type="ORF">CWB97_22905</name>
</gene>
<protein>
    <submittedName>
        <fullName evidence="5">Type II secretion system protein GspE</fullName>
    </submittedName>
</protein>
<dbReference type="EMBL" id="PNCK01000220">
    <property type="protein sequence ID" value="TMP35929.1"/>
    <property type="molecule type" value="Genomic_DNA"/>
</dbReference>
<dbReference type="Proteomes" id="UP000305730">
    <property type="component" value="Unassembled WGS sequence"/>
</dbReference>
<dbReference type="PANTHER" id="PTHR30258">
    <property type="entry name" value="TYPE II SECRETION SYSTEM PROTEIN GSPE-RELATED"/>
    <property type="match status" value="1"/>
</dbReference>
<evidence type="ECO:0000313" key="6">
    <source>
        <dbReference type="Proteomes" id="UP000305730"/>
    </source>
</evidence>
<dbReference type="Pfam" id="PF00437">
    <property type="entry name" value="T2SSE"/>
    <property type="match status" value="1"/>
</dbReference>